<evidence type="ECO:0000256" key="5">
    <source>
        <dbReference type="SAM" id="MobiDB-lite"/>
    </source>
</evidence>
<sequence length="937" mass="105338">MPPRISRTTVTASKPKKAKQKFQKRNLDAFSIASHTHSDRAKVRQHRLGDLDDEPAPRKRQRGGDDEDEEDEEEAQVQQKKKMKKDRFDELDISEGSDSEGNTWQYGHVDEEDDSDIDSDEAFGESDEEKFEGFTFRGSASAGKKKKKSKAEARTSEEDDVGEEVDLDEDMDGDEDESDDSLGDEGVDLATMLDNPPSSDEDDFQGGAESASEDDDESHYSASEADSEDDVNNPKKLLSIQDLISTLPQADQFGYKKLRSTDINDSAAVDEYQGTTGKLDISAVTNDRAARKLVERAEKSGKKKAFGTLEVPLAKRQQDLLDRKAANSMNKETLKRWEDTVKHHRRAEHLSFPLVDPEEAHGERRMLPMTINKPMNDLESTIQNILQESGLAAGNPDEEEEQIRAFEELQTNRMSLEEARARTNELRRARELMFREEIRAKRISKIKSKSYRRVHRKERERMTQRALENGEADYNSEEERVKNDRLRAEARMGARHRDSKWAKAMKKSGRAAWDEDARAGVSELARREDELRRRQHGKDVQNDDESDISSEEDDDEDVGASLQRQLNRVNGGAVDESSSKLGSMLFMQRAEAARKAQNDEDLERLRRDLAGEESPEEDEDESNVPVGRRIFGPASGREEKASEKEEKLEFEERSESEEEWGGIVDDNDADFVLDADRLNGGVAEPKPSTSLPSLKAKTMQPTNITQKTDSGKPKKSITDGLPKSILKSDTKKTNGKSKPTEQDAPAGADSWDVVTLDKDAKSDASADSDKDIDIPVSRLSRNQQLAAKAFAGDETVADFEKEKEAIMADEAPKTIDNSLPGWGSWTGDGITKAQRKFAAAQRNKPWNQIKQDGIDPSKRKDAKNKNVIINEKRVKKNTPYLATTLPHPFTTKLEYERSLRMPVGEMWNSKVQTQENTRPRVVVKKGAVITALAKPVI</sequence>
<dbReference type="InterPro" id="IPR006709">
    <property type="entry name" value="SSU_processome_Utp14"/>
</dbReference>
<feature type="compositionally biased region" description="Basic and acidic residues" evidence="5">
    <location>
        <begin position="636"/>
        <end position="653"/>
    </location>
</feature>
<feature type="compositionally biased region" description="Basic and acidic residues" evidence="5">
    <location>
        <begin position="36"/>
        <end position="50"/>
    </location>
</feature>
<dbReference type="Pfam" id="PF04615">
    <property type="entry name" value="Utp14"/>
    <property type="match status" value="1"/>
</dbReference>
<feature type="region of interest" description="Disordered" evidence="5">
    <location>
        <begin position="590"/>
        <end position="771"/>
    </location>
</feature>
<feature type="compositionally biased region" description="Basic and acidic residues" evidence="5">
    <location>
        <begin position="512"/>
        <end position="541"/>
    </location>
</feature>
<keyword evidence="4" id="KW-0175">Coiled coil</keyword>
<comment type="subcellular location">
    <subcellularLocation>
        <location evidence="1">Nucleus</location>
        <location evidence="1">Nucleolus</location>
    </subcellularLocation>
</comment>
<protein>
    <submittedName>
        <fullName evidence="6">Utp14-domain-containing protein</fullName>
    </submittedName>
</protein>
<evidence type="ECO:0000256" key="2">
    <source>
        <dbReference type="ARBA" id="ARBA00022553"/>
    </source>
</evidence>
<feature type="region of interest" description="Disordered" evidence="5">
    <location>
        <begin position="1"/>
        <end position="234"/>
    </location>
</feature>
<feature type="compositionally biased region" description="Acidic residues" evidence="5">
    <location>
        <begin position="654"/>
        <end position="673"/>
    </location>
</feature>
<feature type="compositionally biased region" description="Polar residues" evidence="5">
    <location>
        <begin position="1"/>
        <end position="12"/>
    </location>
</feature>
<feature type="compositionally biased region" description="Basic and acidic residues" evidence="5">
    <location>
        <begin position="591"/>
        <end position="610"/>
    </location>
</feature>
<name>A0A6G1HG21_9PEZI</name>
<feature type="compositionally biased region" description="Acidic residues" evidence="5">
    <location>
        <begin position="89"/>
        <end position="98"/>
    </location>
</feature>
<accession>A0A6G1HG21</accession>
<reference evidence="6" key="1">
    <citation type="journal article" date="2020" name="Stud. Mycol.">
        <title>101 Dothideomycetes genomes: a test case for predicting lifestyles and emergence of pathogens.</title>
        <authorList>
            <person name="Haridas S."/>
            <person name="Albert R."/>
            <person name="Binder M."/>
            <person name="Bloem J."/>
            <person name="Labutti K."/>
            <person name="Salamov A."/>
            <person name="Andreopoulos B."/>
            <person name="Baker S."/>
            <person name="Barry K."/>
            <person name="Bills G."/>
            <person name="Bluhm B."/>
            <person name="Cannon C."/>
            <person name="Castanera R."/>
            <person name="Culley D."/>
            <person name="Daum C."/>
            <person name="Ezra D."/>
            <person name="Gonzalez J."/>
            <person name="Henrissat B."/>
            <person name="Kuo A."/>
            <person name="Liang C."/>
            <person name="Lipzen A."/>
            <person name="Lutzoni F."/>
            <person name="Magnuson J."/>
            <person name="Mondo S."/>
            <person name="Nolan M."/>
            <person name="Ohm R."/>
            <person name="Pangilinan J."/>
            <person name="Park H.-J."/>
            <person name="Ramirez L."/>
            <person name="Alfaro M."/>
            <person name="Sun H."/>
            <person name="Tritt A."/>
            <person name="Yoshinaga Y."/>
            <person name="Zwiers L.-H."/>
            <person name="Turgeon B."/>
            <person name="Goodwin S."/>
            <person name="Spatafora J."/>
            <person name="Crous P."/>
            <person name="Grigoriev I."/>
        </authorList>
    </citation>
    <scope>NUCLEOTIDE SEQUENCE</scope>
    <source>
        <strain evidence="6">CBS 113979</strain>
    </source>
</reference>
<organism evidence="6 7">
    <name type="scientific">Aulographum hederae CBS 113979</name>
    <dbReference type="NCBI Taxonomy" id="1176131"/>
    <lineage>
        <taxon>Eukaryota</taxon>
        <taxon>Fungi</taxon>
        <taxon>Dikarya</taxon>
        <taxon>Ascomycota</taxon>
        <taxon>Pezizomycotina</taxon>
        <taxon>Dothideomycetes</taxon>
        <taxon>Pleosporomycetidae</taxon>
        <taxon>Aulographales</taxon>
        <taxon>Aulographaceae</taxon>
    </lineage>
</organism>
<feature type="coiled-coil region" evidence="4">
    <location>
        <begin position="399"/>
        <end position="436"/>
    </location>
</feature>
<feature type="compositionally biased region" description="Basic residues" evidence="5">
    <location>
        <begin position="14"/>
        <end position="24"/>
    </location>
</feature>
<feature type="compositionally biased region" description="Basic and acidic residues" evidence="5">
    <location>
        <begin position="477"/>
        <end position="501"/>
    </location>
</feature>
<feature type="compositionally biased region" description="Acidic residues" evidence="5">
    <location>
        <begin position="611"/>
        <end position="622"/>
    </location>
</feature>
<feature type="region of interest" description="Disordered" evidence="5">
    <location>
        <begin position="454"/>
        <end position="578"/>
    </location>
</feature>
<dbReference type="EMBL" id="ML977138">
    <property type="protein sequence ID" value="KAF1992034.1"/>
    <property type="molecule type" value="Genomic_DNA"/>
</dbReference>
<keyword evidence="2" id="KW-0597">Phosphoprotein</keyword>
<feature type="compositionally biased region" description="Acidic residues" evidence="5">
    <location>
        <begin position="110"/>
        <end position="130"/>
    </location>
</feature>
<evidence type="ECO:0000256" key="1">
    <source>
        <dbReference type="ARBA" id="ARBA00004604"/>
    </source>
</evidence>
<dbReference type="OrthoDB" id="277439at2759"/>
<feature type="compositionally biased region" description="Acidic residues" evidence="5">
    <location>
        <begin position="542"/>
        <end position="558"/>
    </location>
</feature>
<dbReference type="PANTHER" id="PTHR14150">
    <property type="entry name" value="U3 SMALL NUCLEOLAR RNA-ASSOCIATED PROTEIN 14"/>
    <property type="match status" value="1"/>
</dbReference>
<feature type="compositionally biased region" description="Acidic residues" evidence="5">
    <location>
        <begin position="157"/>
        <end position="187"/>
    </location>
</feature>
<dbReference type="PANTHER" id="PTHR14150:SF12">
    <property type="entry name" value="U3 SMALL NUCLEOLAR RNA-ASSOCIATED PROTEIN 14 HOMOLOG A"/>
    <property type="match status" value="1"/>
</dbReference>
<evidence type="ECO:0000256" key="3">
    <source>
        <dbReference type="ARBA" id="ARBA00023242"/>
    </source>
</evidence>
<keyword evidence="3" id="KW-0539">Nucleus</keyword>
<feature type="compositionally biased region" description="Basic and acidic residues" evidence="5">
    <location>
        <begin position="755"/>
        <end position="771"/>
    </location>
</feature>
<dbReference type="Proteomes" id="UP000800041">
    <property type="component" value="Unassembled WGS sequence"/>
</dbReference>
<dbReference type="GO" id="GO:0006364">
    <property type="term" value="P:rRNA processing"/>
    <property type="evidence" value="ECO:0007669"/>
    <property type="project" value="InterPro"/>
</dbReference>
<feature type="compositionally biased region" description="Acidic residues" evidence="5">
    <location>
        <begin position="65"/>
        <end position="75"/>
    </location>
</feature>
<evidence type="ECO:0000256" key="4">
    <source>
        <dbReference type="SAM" id="Coils"/>
    </source>
</evidence>
<gene>
    <name evidence="6" type="ORF">K402DRAFT_388609</name>
</gene>
<keyword evidence="7" id="KW-1185">Reference proteome</keyword>
<evidence type="ECO:0000313" key="6">
    <source>
        <dbReference type="EMBL" id="KAF1992034.1"/>
    </source>
</evidence>
<feature type="region of interest" description="Disordered" evidence="5">
    <location>
        <begin position="839"/>
        <end position="860"/>
    </location>
</feature>
<proteinExistence type="predicted"/>
<dbReference type="GO" id="GO:0032040">
    <property type="term" value="C:small-subunit processome"/>
    <property type="evidence" value="ECO:0007669"/>
    <property type="project" value="InterPro"/>
</dbReference>
<evidence type="ECO:0000313" key="7">
    <source>
        <dbReference type="Proteomes" id="UP000800041"/>
    </source>
</evidence>
<dbReference type="AlphaFoldDB" id="A0A6G1HG21"/>
<feature type="compositionally biased region" description="Polar residues" evidence="5">
    <location>
        <begin position="699"/>
        <end position="708"/>
    </location>
</feature>